<comment type="similarity">
    <text evidence="1">Belongs to the UPF0598 family.</text>
</comment>
<proteinExistence type="inferred from homology"/>
<dbReference type="PANTHER" id="PTHR31449">
    <property type="entry name" value="UPF0598 PROTEIN C8ORF82"/>
    <property type="match status" value="1"/>
</dbReference>
<dbReference type="STRING" id="112268.A0A182WF55"/>
<reference evidence="3" key="1">
    <citation type="submission" date="2013-03" db="EMBL/GenBank/DDBJ databases">
        <title>The Genome Sequence of Anopheles minimus MINIMUS1.</title>
        <authorList>
            <consortium name="The Broad Institute Genomics Platform"/>
            <person name="Neafsey D.E."/>
            <person name="Walton C."/>
            <person name="Walker B."/>
            <person name="Young S.K."/>
            <person name="Zeng Q."/>
            <person name="Gargeya S."/>
            <person name="Fitzgerald M."/>
            <person name="Haas B."/>
            <person name="Abouelleil A."/>
            <person name="Allen A.W."/>
            <person name="Alvarado L."/>
            <person name="Arachchi H.M."/>
            <person name="Berlin A.M."/>
            <person name="Chapman S.B."/>
            <person name="Gainer-Dewar J."/>
            <person name="Goldberg J."/>
            <person name="Griggs A."/>
            <person name="Gujja S."/>
            <person name="Hansen M."/>
            <person name="Howarth C."/>
            <person name="Imamovic A."/>
            <person name="Ireland A."/>
            <person name="Larimer J."/>
            <person name="McCowan C."/>
            <person name="Murphy C."/>
            <person name="Pearson M."/>
            <person name="Poon T.W."/>
            <person name="Priest M."/>
            <person name="Roberts A."/>
            <person name="Saif S."/>
            <person name="Shea T."/>
            <person name="Sisk P."/>
            <person name="Sykes S."/>
            <person name="Wortman J."/>
            <person name="Nusbaum C."/>
            <person name="Birren B."/>
        </authorList>
    </citation>
    <scope>NUCLEOTIDE SEQUENCE [LARGE SCALE GENOMIC DNA]</scope>
    <source>
        <strain evidence="3">MINIMUS1</strain>
    </source>
</reference>
<dbReference type="PANTHER" id="PTHR31449:SF3">
    <property type="entry name" value="UPF0598 PROTEIN C8ORF82"/>
    <property type="match status" value="1"/>
</dbReference>
<dbReference type="VEuPathDB" id="VectorBase:AMIN009001"/>
<dbReference type="Pfam" id="PF14956">
    <property type="entry name" value="DUF4505"/>
    <property type="match status" value="1"/>
</dbReference>
<dbReference type="EnsemblMetazoa" id="AMIN009001-RA">
    <property type="protein sequence ID" value="AMIN009001-PA"/>
    <property type="gene ID" value="AMIN009001"/>
</dbReference>
<dbReference type="InterPro" id="IPR028108">
    <property type="entry name" value="DUF4505"/>
</dbReference>
<organism evidence="2 3">
    <name type="scientific">Anopheles minimus</name>
    <dbReference type="NCBI Taxonomy" id="112268"/>
    <lineage>
        <taxon>Eukaryota</taxon>
        <taxon>Metazoa</taxon>
        <taxon>Ecdysozoa</taxon>
        <taxon>Arthropoda</taxon>
        <taxon>Hexapoda</taxon>
        <taxon>Insecta</taxon>
        <taxon>Pterygota</taxon>
        <taxon>Neoptera</taxon>
        <taxon>Endopterygota</taxon>
        <taxon>Diptera</taxon>
        <taxon>Nematocera</taxon>
        <taxon>Culicoidea</taxon>
        <taxon>Culicidae</taxon>
        <taxon>Anophelinae</taxon>
        <taxon>Anopheles</taxon>
    </lineage>
</organism>
<accession>A0A182WF55</accession>
<reference evidence="2" key="2">
    <citation type="submission" date="2020-05" db="UniProtKB">
        <authorList>
            <consortium name="EnsemblMetazoa"/>
        </authorList>
    </citation>
    <scope>IDENTIFICATION</scope>
    <source>
        <strain evidence="2">MINIMUS1</strain>
    </source>
</reference>
<dbReference type="AlphaFoldDB" id="A0A182WF55"/>
<sequence>LSANCKLFLLSGESDVFVLVCVSRFALDRSLCFVINLQKEAKSFMLLRRFISASVQSYRHVAYVQGQSPAPKIREYFYYIDHEGMLFLDDARIKNFTSCFKEKQFLEFFFKRVKLNDTDRYRDEFPFLSVCGRERNFIRCDDLPIVFTHIIQNDDAGDRLAYAHASDNMSVPWQPDRICMFPDTGRVYHPAPERYGAIGLVRSKLSIELSSSFTFQNGEDRPPTHFRWKAHDYELDQNWWKETYIGRRSPKDN</sequence>
<evidence type="ECO:0000313" key="3">
    <source>
        <dbReference type="Proteomes" id="UP000075920"/>
    </source>
</evidence>
<dbReference type="Proteomes" id="UP000075920">
    <property type="component" value="Unassembled WGS sequence"/>
</dbReference>
<evidence type="ECO:0000256" key="1">
    <source>
        <dbReference type="ARBA" id="ARBA00006322"/>
    </source>
</evidence>
<name>A0A182WF55_9DIPT</name>
<protein>
    <submittedName>
        <fullName evidence="2">Uncharacterized protein</fullName>
    </submittedName>
</protein>
<keyword evidence="3" id="KW-1185">Reference proteome</keyword>
<evidence type="ECO:0000313" key="2">
    <source>
        <dbReference type="EnsemblMetazoa" id="AMIN009001-PA"/>
    </source>
</evidence>